<feature type="compositionally biased region" description="Low complexity" evidence="1">
    <location>
        <begin position="238"/>
        <end position="265"/>
    </location>
</feature>
<dbReference type="Proteomes" id="UP000645612">
    <property type="component" value="Unassembled WGS sequence"/>
</dbReference>
<evidence type="ECO:0000256" key="1">
    <source>
        <dbReference type="SAM" id="MobiDB-lite"/>
    </source>
</evidence>
<keyword evidence="2" id="KW-0378">Hydrolase</keyword>
<dbReference type="GO" id="GO:0008233">
    <property type="term" value="F:peptidase activity"/>
    <property type="evidence" value="ECO:0007669"/>
    <property type="project" value="UniProtKB-KW"/>
</dbReference>
<gene>
    <name evidence="2" type="ORF">JAO13_35420</name>
</gene>
<dbReference type="GO" id="GO:0006508">
    <property type="term" value="P:proteolysis"/>
    <property type="evidence" value="ECO:0007669"/>
    <property type="project" value="UniProtKB-KW"/>
</dbReference>
<feature type="region of interest" description="Disordered" evidence="1">
    <location>
        <begin position="170"/>
        <end position="265"/>
    </location>
</feature>
<accession>A0A8I1AU21</accession>
<keyword evidence="2" id="KW-0645">Protease</keyword>
<proteinExistence type="predicted"/>
<feature type="region of interest" description="Disordered" evidence="1">
    <location>
        <begin position="291"/>
        <end position="320"/>
    </location>
</feature>
<evidence type="ECO:0000313" key="2">
    <source>
        <dbReference type="EMBL" id="MBH9701745.1"/>
    </source>
</evidence>
<feature type="compositionally biased region" description="Basic residues" evidence="1">
    <location>
        <begin position="26"/>
        <end position="39"/>
    </location>
</feature>
<feature type="region of interest" description="Disordered" evidence="1">
    <location>
        <begin position="21"/>
        <end position="44"/>
    </location>
</feature>
<organism evidence="2 3">
    <name type="scientific">Burkholderia cepacia</name>
    <name type="common">Pseudomonas cepacia</name>
    <dbReference type="NCBI Taxonomy" id="292"/>
    <lineage>
        <taxon>Bacteria</taxon>
        <taxon>Pseudomonadati</taxon>
        <taxon>Pseudomonadota</taxon>
        <taxon>Betaproteobacteria</taxon>
        <taxon>Burkholderiales</taxon>
        <taxon>Burkholderiaceae</taxon>
        <taxon>Burkholderia</taxon>
        <taxon>Burkholderia cepacia complex</taxon>
    </lineage>
</organism>
<sequence length="320" mass="33620">MSMQDITGHFAIPRALPYSDVPPPYGRRRRPFVASRRPRPNVFDIHGPRRAQAAAPVHDAGKIKVVRPVRAEDFGSDNRAWVRPHPIRRRWKMTVLATAMFGLVCVTATHLFDARQHGPTPGSVYAAAISIAPAVAVSTMVDRIAAADTPSVVPVANVATVVAAQVASAASVPAGTQAASRDGAVPPKPARRVASRPARIERGSAQAGAARDVAEAKPAAVARSRKAHDGTHERQHRAAPVAEAAPAAPTRARNTQSPAAPATATTATAAEAVGMTAAEFTHWLAATRETARPATVSVQPDTSGADLTVNLPRHPRLLGR</sequence>
<comment type="caution">
    <text evidence="2">The sequence shown here is derived from an EMBL/GenBank/DDBJ whole genome shotgun (WGS) entry which is preliminary data.</text>
</comment>
<dbReference type="EMBL" id="JAEDXG010000052">
    <property type="protein sequence ID" value="MBH9701745.1"/>
    <property type="molecule type" value="Genomic_DNA"/>
</dbReference>
<name>A0A8I1AU21_BURCE</name>
<dbReference type="AlphaFoldDB" id="A0A8I1AU21"/>
<evidence type="ECO:0000313" key="3">
    <source>
        <dbReference type="Proteomes" id="UP000645612"/>
    </source>
</evidence>
<reference evidence="2" key="1">
    <citation type="submission" date="2020-12" db="EMBL/GenBank/DDBJ databases">
        <title>Burkholderia cepacia complex in Mexico.</title>
        <authorList>
            <person name="Estrada P."/>
        </authorList>
    </citation>
    <scope>NUCLEOTIDE SEQUENCE</scope>
    <source>
        <strain evidence="2">871</strain>
    </source>
</reference>
<protein>
    <submittedName>
        <fullName evidence="2">Serine protease</fullName>
    </submittedName>
</protein>